<organism evidence="1 2">
    <name type="scientific">Ectopseudomonas oleovorans</name>
    <name type="common">Pseudomonas oleovorans</name>
    <dbReference type="NCBI Taxonomy" id="301"/>
    <lineage>
        <taxon>Bacteria</taxon>
        <taxon>Pseudomonadati</taxon>
        <taxon>Pseudomonadota</taxon>
        <taxon>Gammaproteobacteria</taxon>
        <taxon>Pseudomonadales</taxon>
        <taxon>Pseudomonadaceae</taxon>
        <taxon>Ectopseudomonas</taxon>
    </lineage>
</organism>
<gene>
    <name evidence="1" type="ORF">DBO86_10110</name>
</gene>
<name>A0A2T5PN48_ECTOL</name>
<protein>
    <submittedName>
        <fullName evidence="1">Uncharacterized protein</fullName>
    </submittedName>
</protein>
<comment type="caution">
    <text evidence="1">The sequence shown here is derived from an EMBL/GenBank/DDBJ whole genome shotgun (WGS) entry which is preliminary data.</text>
</comment>
<proteinExistence type="predicted"/>
<keyword evidence="2" id="KW-1185">Reference proteome</keyword>
<evidence type="ECO:0000313" key="1">
    <source>
        <dbReference type="EMBL" id="PTU79187.1"/>
    </source>
</evidence>
<dbReference type="Proteomes" id="UP000244052">
    <property type="component" value="Unassembled WGS sequence"/>
</dbReference>
<dbReference type="AlphaFoldDB" id="A0A2T5PN48"/>
<evidence type="ECO:0000313" key="2">
    <source>
        <dbReference type="Proteomes" id="UP000244052"/>
    </source>
</evidence>
<accession>A0A2T5PN48</accession>
<reference evidence="1 2" key="1">
    <citation type="submission" date="2018-04" db="EMBL/GenBank/DDBJ databases">
        <title>Pseudomonas sp. nov., isolated from mangrove soil.</title>
        <authorList>
            <person name="Chen C."/>
        </authorList>
    </citation>
    <scope>NUCLEOTIDE SEQUENCE [LARGE SCALE GENOMIC DNA]</scope>
    <source>
        <strain evidence="1 2">JCM 14246</strain>
    </source>
</reference>
<sequence length="152" mass="17652">MFTTYRSAEIHLDTAEGTTTQLWSYVEQEISWPWFYLQIVRRHGRQAYRSMLMVNHAHDLKKIIDDQSNLAWAEEVQLVTPAHVNGHSRWLMEPLKEVCVVRDGPSGDPGYLYKVANGVSYSMHHRRNLEALIVTDVIFSAEMHLRRSDINA</sequence>
<dbReference type="EMBL" id="QASO01000056">
    <property type="protein sequence ID" value="PTU79187.1"/>
    <property type="molecule type" value="Genomic_DNA"/>
</dbReference>